<accession>A0ACC0L7Y9</accession>
<proteinExistence type="predicted"/>
<dbReference type="EMBL" id="CM046400">
    <property type="protein sequence ID" value="KAI8524831.1"/>
    <property type="molecule type" value="Genomic_DNA"/>
</dbReference>
<gene>
    <name evidence="1" type="ORF">RHMOL_Rhmol13G0180500</name>
</gene>
<reference evidence="1" key="1">
    <citation type="submission" date="2022-02" db="EMBL/GenBank/DDBJ databases">
        <title>Plant Genome Project.</title>
        <authorList>
            <person name="Zhang R.-G."/>
        </authorList>
    </citation>
    <scope>NUCLEOTIDE SEQUENCE</scope>
    <source>
        <strain evidence="1">AT1</strain>
    </source>
</reference>
<evidence type="ECO:0000313" key="2">
    <source>
        <dbReference type="Proteomes" id="UP001062846"/>
    </source>
</evidence>
<dbReference type="Proteomes" id="UP001062846">
    <property type="component" value="Chromosome 13"/>
</dbReference>
<organism evidence="1 2">
    <name type="scientific">Rhododendron molle</name>
    <name type="common">Chinese azalea</name>
    <name type="synonym">Azalea mollis</name>
    <dbReference type="NCBI Taxonomy" id="49168"/>
    <lineage>
        <taxon>Eukaryota</taxon>
        <taxon>Viridiplantae</taxon>
        <taxon>Streptophyta</taxon>
        <taxon>Embryophyta</taxon>
        <taxon>Tracheophyta</taxon>
        <taxon>Spermatophyta</taxon>
        <taxon>Magnoliopsida</taxon>
        <taxon>eudicotyledons</taxon>
        <taxon>Gunneridae</taxon>
        <taxon>Pentapetalae</taxon>
        <taxon>asterids</taxon>
        <taxon>Ericales</taxon>
        <taxon>Ericaceae</taxon>
        <taxon>Ericoideae</taxon>
        <taxon>Rhodoreae</taxon>
        <taxon>Rhododendron</taxon>
    </lineage>
</organism>
<evidence type="ECO:0000313" key="1">
    <source>
        <dbReference type="EMBL" id="KAI8524831.1"/>
    </source>
</evidence>
<keyword evidence="2" id="KW-1185">Reference proteome</keyword>
<protein>
    <submittedName>
        <fullName evidence="1">Uncharacterized protein</fullName>
    </submittedName>
</protein>
<sequence>MIGLLLIVFVCRIPVGGLSEISFRRGTGSSLSPVGWIPTAGCYFWERPDRFNGKAGSSGGPYGGGRRCG</sequence>
<name>A0ACC0L7Y9_RHOML</name>
<comment type="caution">
    <text evidence="1">The sequence shown here is derived from an EMBL/GenBank/DDBJ whole genome shotgun (WGS) entry which is preliminary data.</text>
</comment>